<accession>A0A427XR18</accession>
<dbReference type="InterPro" id="IPR013209">
    <property type="entry name" value="LNS2"/>
</dbReference>
<evidence type="ECO:0000256" key="3">
    <source>
        <dbReference type="ARBA" id="ARBA00012638"/>
    </source>
</evidence>
<feature type="region of interest" description="Disordered" evidence="6">
    <location>
        <begin position="111"/>
        <end position="134"/>
    </location>
</feature>
<protein>
    <recommendedName>
        <fullName evidence="3">phosphatidate phosphatase</fullName>
        <ecNumber evidence="3">3.1.3.4</ecNumber>
    </recommendedName>
</protein>
<dbReference type="GeneID" id="39593308"/>
<evidence type="ECO:0000313" key="8">
    <source>
        <dbReference type="EMBL" id="RSH81322.1"/>
    </source>
</evidence>
<comment type="similarity">
    <text evidence="2">Belongs to the lipin family.</text>
</comment>
<dbReference type="SMART" id="SM00775">
    <property type="entry name" value="LNS2"/>
    <property type="match status" value="1"/>
</dbReference>
<evidence type="ECO:0000313" key="9">
    <source>
        <dbReference type="Proteomes" id="UP000279236"/>
    </source>
</evidence>
<feature type="region of interest" description="Disordered" evidence="6">
    <location>
        <begin position="577"/>
        <end position="611"/>
    </location>
</feature>
<dbReference type="InterPro" id="IPR026058">
    <property type="entry name" value="LIPIN"/>
</dbReference>
<feature type="domain" description="LNS2/PITP" evidence="7">
    <location>
        <begin position="668"/>
        <end position="825"/>
    </location>
</feature>
<dbReference type="Pfam" id="PF16876">
    <property type="entry name" value="Lipin_mid"/>
    <property type="match status" value="1"/>
</dbReference>
<proteinExistence type="inferred from homology"/>
<dbReference type="InterPro" id="IPR036412">
    <property type="entry name" value="HAD-like_sf"/>
</dbReference>
<evidence type="ECO:0000256" key="4">
    <source>
        <dbReference type="ARBA" id="ARBA00022553"/>
    </source>
</evidence>
<feature type="region of interest" description="Disordered" evidence="6">
    <location>
        <begin position="313"/>
        <end position="414"/>
    </location>
</feature>
<dbReference type="GO" id="GO:0019432">
    <property type="term" value="P:triglyceride biosynthetic process"/>
    <property type="evidence" value="ECO:0007669"/>
    <property type="project" value="TreeGrafter"/>
</dbReference>
<evidence type="ECO:0000256" key="6">
    <source>
        <dbReference type="SAM" id="MobiDB-lite"/>
    </source>
</evidence>
<dbReference type="STRING" id="105984.A0A427XR18"/>
<dbReference type="GO" id="GO:0009062">
    <property type="term" value="P:fatty acid catabolic process"/>
    <property type="evidence" value="ECO:0007669"/>
    <property type="project" value="TreeGrafter"/>
</dbReference>
<evidence type="ECO:0000259" key="7">
    <source>
        <dbReference type="SMART" id="SM00775"/>
    </source>
</evidence>
<dbReference type="FunFam" id="3.40.50.1000:FF:000063">
    <property type="entry name" value="Nuclear elongation and deformation protein"/>
    <property type="match status" value="1"/>
</dbReference>
<dbReference type="PANTHER" id="PTHR12181">
    <property type="entry name" value="LIPIN"/>
    <property type="match status" value="1"/>
</dbReference>
<comment type="caution">
    <text evidence="8">The sequence shown here is derived from an EMBL/GenBank/DDBJ whole genome shotgun (WGS) entry which is preliminary data.</text>
</comment>
<dbReference type="EMBL" id="RSCE01000007">
    <property type="protein sequence ID" value="RSH81322.1"/>
    <property type="molecule type" value="Genomic_DNA"/>
</dbReference>
<evidence type="ECO:0000256" key="1">
    <source>
        <dbReference type="ARBA" id="ARBA00001946"/>
    </source>
</evidence>
<dbReference type="Gene3D" id="3.40.50.1000">
    <property type="entry name" value="HAD superfamily/HAD-like"/>
    <property type="match status" value="1"/>
</dbReference>
<dbReference type="Pfam" id="PF04571">
    <property type="entry name" value="Lipin_N"/>
    <property type="match status" value="1"/>
</dbReference>
<feature type="region of interest" description="Disordered" evidence="6">
    <location>
        <begin position="272"/>
        <end position="297"/>
    </location>
</feature>
<sequence>MQYLSKAYNYYSGINPATLSGAIDVIVVRSTDENGDDILQCSPFHVRFGKLRVLRVGEKRVTLTMPNNLPEPHIAPFSMKVSDTGEAFFVLETDGEVPADLLTSPVISATDADMDIPRPSLDESVPDDADPRQSLTLQPFGATEQQVSHEGHMHESIHDVPLAEVDHLDLNAPHDPDDVKSQEGGIAAPTAVLASPRRRMSGLDKEEVPNPLEAGPGEDTSLPIRNFRLKALHRDSGDVELPKVKRGEHDGPTVQYSDGIVLDAAGYHKKYDNDEPTREPASPIASAFPPRPKSPVGVKNAEVQEFINDLMGSEDHGLASPQAGPNDDGLPSSMAALSLEGGGSSRARTPSPVATFRRGDRMTSEPPELSRPVSPNGGTDGNVDTKKVTTTRQPHRAESLPVGDHTGVHEHRSRAELKEVEYGPYEFLLELDGREHVFELSLCGDDKFAPDGEATDDEREAFDRERVSFQKFMEDANIVDDPRLVVYYNDMYLSWATGYHLLFALAIYRRASLDGSKPNAAAPPQPQRSSGYWSRWWRGSRTDSLEPPSIERTQSANAGLSGAKDKDVKAFKLDEVHQPSASMPVSEAASPLATPGTPVEAGSDGEEPEVAAGEQKHYAKTLRLSSDQLKELHLKPGPNTINFSVMSSYSGYAVVSARIFLWDESDQVIISDIDGTITKSDALGHVFAAIGRDWTHVGIANLYTDICNNGYKILYLTARAIGQADTTRDYLKTVVQGDYRLPEGPVIMSPDRLMASLHREVILRKPELFKMACLRDIQRLFGQHAKTAFFAGFGNRITDAMSYRSVGIETGKIYTIDSTGVIKTELLQASHKGSYIGLNDLVNEVFPPVKTKFQPEYTDFNYWRDPIMDIAIPDIVVPVSPALSARSDTSGGSRLSYLGKIASPGSSLVAPHPARLGRRRRLAGVPDLAAVISPHRTCPHAWRPERGRGVGVVVAARGQPLPWFNRGESMDSLGRERHEGEVDDEQGQEDDSFADDDAIFDDDILATGEMARVPF</sequence>
<dbReference type="RefSeq" id="XP_028476041.1">
    <property type="nucleotide sequence ID" value="XM_028624067.1"/>
</dbReference>
<dbReference type="EC" id="3.1.3.4" evidence="3"/>
<dbReference type="OrthoDB" id="4567at2759"/>
<name>A0A427XR18_9TREE</name>
<dbReference type="GO" id="GO:0008195">
    <property type="term" value="F:phosphatidate phosphatase activity"/>
    <property type="evidence" value="ECO:0007669"/>
    <property type="project" value="UniProtKB-EC"/>
</dbReference>
<dbReference type="InterPro" id="IPR031703">
    <property type="entry name" value="Lipin_mid"/>
</dbReference>
<evidence type="ECO:0000256" key="5">
    <source>
        <dbReference type="ARBA" id="ARBA00022801"/>
    </source>
</evidence>
<comment type="cofactor">
    <cofactor evidence="1">
        <name>Mg(2+)</name>
        <dbReference type="ChEBI" id="CHEBI:18420"/>
    </cofactor>
</comment>
<dbReference type="Proteomes" id="UP000279236">
    <property type="component" value="Unassembled WGS sequence"/>
</dbReference>
<evidence type="ECO:0000256" key="2">
    <source>
        <dbReference type="ARBA" id="ARBA00005476"/>
    </source>
</evidence>
<dbReference type="Pfam" id="PF08235">
    <property type="entry name" value="LNS2"/>
    <property type="match status" value="1"/>
</dbReference>
<gene>
    <name evidence="8" type="ORF">EHS24_008765</name>
</gene>
<dbReference type="GO" id="GO:0005634">
    <property type="term" value="C:nucleus"/>
    <property type="evidence" value="ECO:0007669"/>
    <property type="project" value="UniProtKB-ARBA"/>
</dbReference>
<reference evidence="8 9" key="1">
    <citation type="submission" date="2018-11" db="EMBL/GenBank/DDBJ databases">
        <title>Genome sequence of Apiotrichum porosum DSM 27194.</title>
        <authorList>
            <person name="Aliyu H."/>
            <person name="Gorte O."/>
            <person name="Ochsenreither K."/>
        </authorList>
    </citation>
    <scope>NUCLEOTIDE SEQUENCE [LARGE SCALE GENOMIC DNA]</scope>
    <source>
        <strain evidence="8 9">DSM 27194</strain>
    </source>
</reference>
<dbReference type="InterPro" id="IPR007651">
    <property type="entry name" value="Lipin_N"/>
</dbReference>
<dbReference type="PANTHER" id="PTHR12181:SF12">
    <property type="entry name" value="PHOSPHATIDATE PHOSPHATASE"/>
    <property type="match status" value="1"/>
</dbReference>
<dbReference type="SUPFAM" id="SSF56784">
    <property type="entry name" value="HAD-like"/>
    <property type="match status" value="1"/>
</dbReference>
<dbReference type="InterPro" id="IPR023214">
    <property type="entry name" value="HAD_sf"/>
</dbReference>
<keyword evidence="9" id="KW-1185">Reference proteome</keyword>
<feature type="compositionally biased region" description="Acidic residues" evidence="6">
    <location>
        <begin position="981"/>
        <end position="994"/>
    </location>
</feature>
<keyword evidence="5" id="KW-0378">Hydrolase</keyword>
<keyword evidence="4" id="KW-0597">Phosphoprotein</keyword>
<dbReference type="AlphaFoldDB" id="A0A427XR18"/>
<organism evidence="8 9">
    <name type="scientific">Apiotrichum porosum</name>
    <dbReference type="NCBI Taxonomy" id="105984"/>
    <lineage>
        <taxon>Eukaryota</taxon>
        <taxon>Fungi</taxon>
        <taxon>Dikarya</taxon>
        <taxon>Basidiomycota</taxon>
        <taxon>Agaricomycotina</taxon>
        <taxon>Tremellomycetes</taxon>
        <taxon>Trichosporonales</taxon>
        <taxon>Trichosporonaceae</taxon>
        <taxon>Apiotrichum</taxon>
    </lineage>
</organism>
<feature type="region of interest" description="Disordered" evidence="6">
    <location>
        <begin position="199"/>
        <end position="221"/>
    </location>
</feature>
<feature type="region of interest" description="Disordered" evidence="6">
    <location>
        <begin position="544"/>
        <end position="563"/>
    </location>
</feature>
<feature type="region of interest" description="Disordered" evidence="6">
    <location>
        <begin position="965"/>
        <end position="994"/>
    </location>
</feature>
<dbReference type="InterPro" id="IPR031315">
    <property type="entry name" value="LNS2/PITP"/>
</dbReference>